<sequence>MSQDLIAMCGFGLEKVVQRELADLQIDSSLGADAASAGRVAFRGGLPEIALTNLHLRCAQRIVIRVAEFNAADFDALFEQTKDLPWGELIPAAGQFPVSARSYKSQLTSAPALQRSVKKAIAQALQRDHFVGELPETGGRYHVDLALQNDQALLTLDTSGQPLSQRGYQSHHSKAILSQTLAAALVKLTYWKPEFPLIDPYCGAGIIPIEAAMIAARIAPGVDREFAFESWSDESKRLLGTLREQAVEQQLNEIPERILGFDTNSRRLADARQNAQLAGVDEMVHFQDARFDQISSKRRFGSLVTRLPFVPGEPQDWRSDEAAVLYETIPDLLRRLPTWSHYVFTGNRKLEDLLGRPADRRRKLYDGKFSCTYYQFHGPRPVVEQRSVNEAATTVNESDANPGQEVAQAPSTMTLVHAEGKAAFGELNDKALHQAGLFTSRLTKRAKHLRRWPTQRGITCFRLYERDIPEIPLVVDRYEDHLHITEFERPHDRDPAQHGNWLDLMAETAGKALNVPSNQIHFKRRGRQENFSQHEKVAQTGNRMEVGEGGLKFWVNLSDYIDTGLFLDHRVTRDMVRKESAGKDVLNLFAYTGSFSVYAADGGARSTTTVDLSNTYTRWAEDNLKLNGFLDDGAVGDHQLITRDVGRFVKDQIGQAEYDLVVLDPPTYSRSKKTDQDWNVQRDALPLLQDLLQLVRPGGVVYFSNNFRRFKFDPQSLELSACHEISKQTVPEDFRNRRIHRCWRMVRR</sequence>
<accession>A0A517T0W7</accession>
<evidence type="ECO:0000259" key="6">
    <source>
        <dbReference type="Pfam" id="PF01170"/>
    </source>
</evidence>
<dbReference type="NCBIfam" id="NF008748">
    <property type="entry name" value="PRK11783.1"/>
    <property type="match status" value="1"/>
</dbReference>
<organism evidence="10 11">
    <name type="scientific">Stieleria bergensis</name>
    <dbReference type="NCBI Taxonomy" id="2528025"/>
    <lineage>
        <taxon>Bacteria</taxon>
        <taxon>Pseudomonadati</taxon>
        <taxon>Planctomycetota</taxon>
        <taxon>Planctomycetia</taxon>
        <taxon>Pirellulales</taxon>
        <taxon>Pirellulaceae</taxon>
        <taxon>Stieleria</taxon>
    </lineage>
</organism>
<gene>
    <name evidence="10" type="primary">rlmL</name>
    <name evidence="10" type="ORF">SV7mr_45430</name>
</gene>
<dbReference type="GO" id="GO:0003723">
    <property type="term" value="F:RNA binding"/>
    <property type="evidence" value="ECO:0007669"/>
    <property type="project" value="InterPro"/>
</dbReference>
<dbReference type="GO" id="GO:0008990">
    <property type="term" value="F:rRNA (guanine-N2-)-methyltransferase activity"/>
    <property type="evidence" value="ECO:0007669"/>
    <property type="project" value="InterPro"/>
</dbReference>
<dbReference type="CDD" id="cd11715">
    <property type="entry name" value="THUMP_AdoMetMT"/>
    <property type="match status" value="1"/>
</dbReference>
<dbReference type="Gene3D" id="3.40.50.150">
    <property type="entry name" value="Vaccinia Virus protein VP39"/>
    <property type="match status" value="2"/>
</dbReference>
<keyword evidence="2" id="KW-0698">rRNA processing</keyword>
<feature type="domain" description="S-adenosylmethionine-dependent methyltransferase" evidence="8">
    <location>
        <begin position="542"/>
        <end position="702"/>
    </location>
</feature>
<keyword evidence="11" id="KW-1185">Reference proteome</keyword>
<dbReference type="GO" id="GO:0070043">
    <property type="term" value="F:rRNA (guanine-N7-)-methyltransferase activity"/>
    <property type="evidence" value="ECO:0007669"/>
    <property type="project" value="TreeGrafter"/>
</dbReference>
<evidence type="ECO:0000313" key="11">
    <source>
        <dbReference type="Proteomes" id="UP000315003"/>
    </source>
</evidence>
<dbReference type="Pfam" id="PF10672">
    <property type="entry name" value="Methyltrans_SAM"/>
    <property type="match status" value="1"/>
</dbReference>
<evidence type="ECO:0000259" key="7">
    <source>
        <dbReference type="Pfam" id="PF02926"/>
    </source>
</evidence>
<dbReference type="InterPro" id="IPR017244">
    <property type="entry name" value="23SrRNA_methyltr_KL"/>
</dbReference>
<dbReference type="Gene3D" id="3.30.2130.30">
    <property type="match status" value="1"/>
</dbReference>
<evidence type="ECO:0000259" key="9">
    <source>
        <dbReference type="Pfam" id="PF22020"/>
    </source>
</evidence>
<dbReference type="Gene3D" id="3.30.750.80">
    <property type="entry name" value="RNA methyltransferase domain (HRMD) like"/>
    <property type="match status" value="1"/>
</dbReference>
<dbReference type="Pfam" id="PF01170">
    <property type="entry name" value="UPF0020"/>
    <property type="match status" value="1"/>
</dbReference>
<dbReference type="AlphaFoldDB" id="A0A517T0W7"/>
<evidence type="ECO:0000256" key="4">
    <source>
        <dbReference type="ARBA" id="ARBA00022679"/>
    </source>
</evidence>
<dbReference type="InterPro" id="IPR000241">
    <property type="entry name" value="RlmKL-like_Mtase"/>
</dbReference>
<evidence type="ECO:0000259" key="8">
    <source>
        <dbReference type="Pfam" id="PF10672"/>
    </source>
</evidence>
<dbReference type="PANTHER" id="PTHR47313:SF1">
    <property type="entry name" value="RIBOSOMAL RNA LARGE SUBUNIT METHYLTRANSFERASE K_L"/>
    <property type="match status" value="1"/>
</dbReference>
<evidence type="ECO:0000256" key="5">
    <source>
        <dbReference type="ARBA" id="ARBA00022691"/>
    </source>
</evidence>
<proteinExistence type="predicted"/>
<keyword evidence="5" id="KW-0949">S-adenosyl-L-methionine</keyword>
<dbReference type="GO" id="GO:0005737">
    <property type="term" value="C:cytoplasm"/>
    <property type="evidence" value="ECO:0007669"/>
    <property type="project" value="InterPro"/>
</dbReference>
<evidence type="ECO:0000256" key="2">
    <source>
        <dbReference type="ARBA" id="ARBA00022552"/>
    </source>
</evidence>
<dbReference type="Pfam" id="PF02926">
    <property type="entry name" value="THUMP"/>
    <property type="match status" value="1"/>
</dbReference>
<dbReference type="InterPro" id="IPR004114">
    <property type="entry name" value="THUMP_dom"/>
</dbReference>
<dbReference type="PANTHER" id="PTHR47313">
    <property type="entry name" value="RIBOSOMAL RNA LARGE SUBUNIT METHYLTRANSFERASE K/L"/>
    <property type="match status" value="1"/>
</dbReference>
<feature type="domain" description="RlmL ferredoxin-like" evidence="9">
    <location>
        <begin position="4"/>
        <end position="62"/>
    </location>
</feature>
<dbReference type="PIRSF" id="PIRSF037618">
    <property type="entry name" value="RNA_Mtase_bacteria_prd"/>
    <property type="match status" value="1"/>
</dbReference>
<feature type="domain" description="THUMP" evidence="7">
    <location>
        <begin position="71"/>
        <end position="157"/>
    </location>
</feature>
<evidence type="ECO:0000256" key="3">
    <source>
        <dbReference type="ARBA" id="ARBA00022603"/>
    </source>
</evidence>
<feature type="domain" description="Ribosomal RNA large subunit methyltransferase K/L-like methyltransferase" evidence="6">
    <location>
        <begin position="166"/>
        <end position="374"/>
    </location>
</feature>
<evidence type="ECO:0000256" key="1">
    <source>
        <dbReference type="ARBA" id="ARBA00022490"/>
    </source>
</evidence>
<keyword evidence="3 10" id="KW-0489">Methyltransferase</keyword>
<dbReference type="SUPFAM" id="SSF53335">
    <property type="entry name" value="S-adenosyl-L-methionine-dependent methyltransferases"/>
    <property type="match status" value="2"/>
</dbReference>
<dbReference type="InterPro" id="IPR029063">
    <property type="entry name" value="SAM-dependent_MTases_sf"/>
</dbReference>
<dbReference type="OrthoDB" id="9809404at2"/>
<dbReference type="Proteomes" id="UP000315003">
    <property type="component" value="Chromosome"/>
</dbReference>
<dbReference type="RefSeq" id="WP_145276460.1">
    <property type="nucleotide sequence ID" value="NZ_CP036272.1"/>
</dbReference>
<evidence type="ECO:0000313" key="10">
    <source>
        <dbReference type="EMBL" id="QDT62002.1"/>
    </source>
</evidence>
<dbReference type="InterPro" id="IPR054170">
    <property type="entry name" value="RlmL_1st"/>
</dbReference>
<reference evidence="10 11" key="1">
    <citation type="submission" date="2019-02" db="EMBL/GenBank/DDBJ databases">
        <title>Deep-cultivation of Planctomycetes and their phenomic and genomic characterization uncovers novel biology.</title>
        <authorList>
            <person name="Wiegand S."/>
            <person name="Jogler M."/>
            <person name="Boedeker C."/>
            <person name="Pinto D."/>
            <person name="Vollmers J."/>
            <person name="Rivas-Marin E."/>
            <person name="Kohn T."/>
            <person name="Peeters S.H."/>
            <person name="Heuer A."/>
            <person name="Rast P."/>
            <person name="Oberbeckmann S."/>
            <person name="Bunk B."/>
            <person name="Jeske O."/>
            <person name="Meyerdierks A."/>
            <person name="Storesund J.E."/>
            <person name="Kallscheuer N."/>
            <person name="Luecker S."/>
            <person name="Lage O.M."/>
            <person name="Pohl T."/>
            <person name="Merkel B.J."/>
            <person name="Hornburger P."/>
            <person name="Mueller R.-W."/>
            <person name="Bruemmer F."/>
            <person name="Labrenz M."/>
            <person name="Spormann A.M."/>
            <person name="Op den Camp H."/>
            <person name="Overmann J."/>
            <person name="Amann R."/>
            <person name="Jetten M.S.M."/>
            <person name="Mascher T."/>
            <person name="Medema M.H."/>
            <person name="Devos D.P."/>
            <person name="Kaster A.-K."/>
            <person name="Ovreas L."/>
            <person name="Rohde M."/>
            <person name="Galperin M.Y."/>
            <person name="Jogler C."/>
        </authorList>
    </citation>
    <scope>NUCLEOTIDE SEQUENCE [LARGE SCALE GENOMIC DNA]</scope>
    <source>
        <strain evidence="10 11">SV_7m_r</strain>
    </source>
</reference>
<dbReference type="EMBL" id="CP036272">
    <property type="protein sequence ID" value="QDT62002.1"/>
    <property type="molecule type" value="Genomic_DNA"/>
</dbReference>
<dbReference type="Pfam" id="PF22020">
    <property type="entry name" value="RlmL_1st"/>
    <property type="match status" value="1"/>
</dbReference>
<keyword evidence="1" id="KW-0963">Cytoplasm</keyword>
<dbReference type="InterPro" id="IPR019614">
    <property type="entry name" value="SAM-dep_methyl-trfase"/>
</dbReference>
<protein>
    <submittedName>
        <fullName evidence="10">Ribosomal RNA large subunit methyltransferase K/L</fullName>
    </submittedName>
</protein>
<keyword evidence="4 10" id="KW-0808">Transferase</keyword>
<name>A0A517T0W7_9BACT</name>